<accession>W6XM68</accession>
<keyword evidence="2" id="KW-1185">Reference proteome</keyword>
<dbReference type="RefSeq" id="XP_007719037.1">
    <property type="nucleotide sequence ID" value="XM_007720847.1"/>
</dbReference>
<dbReference type="GeneID" id="19143198"/>
<dbReference type="AlphaFoldDB" id="W6XM68"/>
<dbReference type="Proteomes" id="UP000053841">
    <property type="component" value="Unassembled WGS sequence"/>
</dbReference>
<evidence type="ECO:0000313" key="2">
    <source>
        <dbReference type="Proteomes" id="UP000053841"/>
    </source>
</evidence>
<organism evidence="1 2">
    <name type="scientific">Cochliobolus carbonum (strain 26-R-13)</name>
    <name type="common">Maize leaf spot fungus</name>
    <name type="synonym">Bipolaris zeicola</name>
    <dbReference type="NCBI Taxonomy" id="930089"/>
    <lineage>
        <taxon>Eukaryota</taxon>
        <taxon>Fungi</taxon>
        <taxon>Dikarya</taxon>
        <taxon>Ascomycota</taxon>
        <taxon>Pezizomycotina</taxon>
        <taxon>Dothideomycetes</taxon>
        <taxon>Pleosporomycetidae</taxon>
        <taxon>Pleosporales</taxon>
        <taxon>Pleosporineae</taxon>
        <taxon>Pleosporaceae</taxon>
        <taxon>Bipolaris</taxon>
    </lineage>
</organism>
<sequence>MKKKRMSFDKHDNTAKQQAHDNECFLRTIQMPKQGKLCSNWISFIARIDNPKGFQDSRLCIEYPSFGTKICLCK</sequence>
<gene>
    <name evidence="1" type="ORF">COCCADRAFT_10540</name>
</gene>
<proteinExistence type="predicted"/>
<name>W6XM68_COCC2</name>
<dbReference type="EMBL" id="KI965240">
    <property type="protein sequence ID" value="EUC26658.1"/>
    <property type="molecule type" value="Genomic_DNA"/>
</dbReference>
<reference evidence="1 2" key="1">
    <citation type="journal article" date="2013" name="PLoS Genet.">
        <title>Comparative genome structure, secondary metabolite, and effector coding capacity across Cochliobolus pathogens.</title>
        <authorList>
            <person name="Condon B.J."/>
            <person name="Leng Y."/>
            <person name="Wu D."/>
            <person name="Bushley K.E."/>
            <person name="Ohm R.A."/>
            <person name="Otillar R."/>
            <person name="Martin J."/>
            <person name="Schackwitz W."/>
            <person name="Grimwood J."/>
            <person name="MohdZainudin N."/>
            <person name="Xue C."/>
            <person name="Wang R."/>
            <person name="Manning V.A."/>
            <person name="Dhillon B."/>
            <person name="Tu Z.J."/>
            <person name="Steffenson B.J."/>
            <person name="Salamov A."/>
            <person name="Sun H."/>
            <person name="Lowry S."/>
            <person name="LaButti K."/>
            <person name="Han J."/>
            <person name="Copeland A."/>
            <person name="Lindquist E."/>
            <person name="Barry K."/>
            <person name="Schmutz J."/>
            <person name="Baker S.E."/>
            <person name="Ciuffetti L.M."/>
            <person name="Grigoriev I.V."/>
            <person name="Zhong S."/>
            <person name="Turgeon B.G."/>
        </authorList>
    </citation>
    <scope>NUCLEOTIDE SEQUENCE [LARGE SCALE GENOMIC DNA]</scope>
    <source>
        <strain evidence="1 2">26-R-13</strain>
    </source>
</reference>
<dbReference type="KEGG" id="bze:COCCADRAFT_10540"/>
<evidence type="ECO:0000313" key="1">
    <source>
        <dbReference type="EMBL" id="EUC26658.1"/>
    </source>
</evidence>
<dbReference type="HOGENOM" id="CLU_2687451_0_0_1"/>
<protein>
    <submittedName>
        <fullName evidence="1">Uncharacterized protein</fullName>
    </submittedName>
</protein>